<dbReference type="Gene3D" id="3.10.129.10">
    <property type="entry name" value="Hotdog Thioesterase"/>
    <property type="match status" value="1"/>
</dbReference>
<evidence type="ECO:0000313" key="4">
    <source>
        <dbReference type="Proteomes" id="UP001139522"/>
    </source>
</evidence>
<protein>
    <submittedName>
        <fullName evidence="3">Acyl-CoA thioesterase</fullName>
    </submittedName>
</protein>
<sequence>MKNNLDQLNCTSFEVRDYECDLQGIVNNAVYQNYLEHARHQFIKSRGLDFSEITQQGIQLVLIKAELEYKRSLQSGDHFYVQTRIERTSKLKLTFYQKVYRTRDEQLMLNAIMTVTSTTKEGRPIVFEQAALLLDNKA</sequence>
<dbReference type="EMBL" id="JAMZEG020000002">
    <property type="protein sequence ID" value="MDE8603224.1"/>
    <property type="molecule type" value="Genomic_DNA"/>
</dbReference>
<dbReference type="RefSeq" id="WP_255895689.1">
    <property type="nucleotide sequence ID" value="NZ_JAMZEG020000002.1"/>
</dbReference>
<proteinExistence type="inferred from homology"/>
<dbReference type="CDD" id="cd00586">
    <property type="entry name" value="4HBT"/>
    <property type="match status" value="1"/>
</dbReference>
<comment type="caution">
    <text evidence="3">The sequence shown here is derived from an EMBL/GenBank/DDBJ whole genome shotgun (WGS) entry which is preliminary data.</text>
</comment>
<dbReference type="PANTHER" id="PTHR31793:SF27">
    <property type="entry name" value="NOVEL THIOESTERASE SUPERFAMILY DOMAIN AND SAPOSIN A-TYPE DOMAIN CONTAINING PROTEIN (0610012H03RIK)"/>
    <property type="match status" value="1"/>
</dbReference>
<dbReference type="InterPro" id="IPR006684">
    <property type="entry name" value="YbgC/YbaW"/>
</dbReference>
<keyword evidence="2" id="KW-0378">Hydrolase</keyword>
<dbReference type="Proteomes" id="UP001139522">
    <property type="component" value="Unassembled WGS sequence"/>
</dbReference>
<keyword evidence="4" id="KW-1185">Reference proteome</keyword>
<dbReference type="InterPro" id="IPR050563">
    <property type="entry name" value="4-hydroxybenzoyl-CoA_TE"/>
</dbReference>
<reference evidence="3" key="1">
    <citation type="submission" date="2023-01" db="EMBL/GenBank/DDBJ databases">
        <title>Psychroserpens sp. MSW6 and Marinomonas sp. RSW2, isolated from seawater.</title>
        <authorList>
            <person name="Kristyanto S."/>
            <person name="Jung J."/>
            <person name="Kim J.M."/>
            <person name="Jeon C.O."/>
        </authorList>
    </citation>
    <scope>NUCLEOTIDE SEQUENCE</scope>
    <source>
        <strain evidence="3">RSW2</strain>
    </source>
</reference>
<organism evidence="3 4">
    <name type="scientific">Marinomonas maritima</name>
    <dbReference type="NCBI Taxonomy" id="2940935"/>
    <lineage>
        <taxon>Bacteria</taxon>
        <taxon>Pseudomonadati</taxon>
        <taxon>Pseudomonadota</taxon>
        <taxon>Gammaproteobacteria</taxon>
        <taxon>Oceanospirillales</taxon>
        <taxon>Oceanospirillaceae</taxon>
        <taxon>Marinomonas</taxon>
    </lineage>
</organism>
<evidence type="ECO:0000256" key="2">
    <source>
        <dbReference type="ARBA" id="ARBA00022801"/>
    </source>
</evidence>
<name>A0ABT5WFS3_9GAMM</name>
<evidence type="ECO:0000256" key="1">
    <source>
        <dbReference type="ARBA" id="ARBA00005953"/>
    </source>
</evidence>
<dbReference type="NCBIfam" id="TIGR00051">
    <property type="entry name" value="YbgC/FadM family acyl-CoA thioesterase"/>
    <property type="match status" value="1"/>
</dbReference>
<dbReference type="InterPro" id="IPR029069">
    <property type="entry name" value="HotDog_dom_sf"/>
</dbReference>
<dbReference type="Pfam" id="PF13279">
    <property type="entry name" value="4HBT_2"/>
    <property type="match status" value="1"/>
</dbReference>
<accession>A0ABT5WFS3</accession>
<evidence type="ECO:0000313" key="3">
    <source>
        <dbReference type="EMBL" id="MDE8603224.1"/>
    </source>
</evidence>
<gene>
    <name evidence="3" type="ORF">M3I01_009905</name>
</gene>
<comment type="similarity">
    <text evidence="1">Belongs to the 4-hydroxybenzoyl-CoA thioesterase family.</text>
</comment>
<dbReference type="PIRSF" id="PIRSF003230">
    <property type="entry name" value="YbgC"/>
    <property type="match status" value="1"/>
</dbReference>
<dbReference type="PANTHER" id="PTHR31793">
    <property type="entry name" value="4-HYDROXYBENZOYL-COA THIOESTERASE FAMILY MEMBER"/>
    <property type="match status" value="1"/>
</dbReference>
<dbReference type="SUPFAM" id="SSF54637">
    <property type="entry name" value="Thioesterase/thiol ester dehydrase-isomerase"/>
    <property type="match status" value="1"/>
</dbReference>